<name>A0A9Q1A0L1_SALPP</name>
<accession>A0A9Q1A0L1</accession>
<dbReference type="AlphaFoldDB" id="A0A9Q1A0L1"/>
<reference evidence="1" key="2">
    <citation type="journal article" date="2023" name="Int. J. Mol. Sci.">
        <title>De Novo Assembly and Annotation of 11 Diverse Shrub Willow (Salix) Genomes Reveals Novel Gene Organization in Sex-Linked Regions.</title>
        <authorList>
            <person name="Hyden B."/>
            <person name="Feng K."/>
            <person name="Yates T.B."/>
            <person name="Jawdy S."/>
            <person name="Cereghino C."/>
            <person name="Smart L.B."/>
            <person name="Muchero W."/>
        </authorList>
    </citation>
    <scope>NUCLEOTIDE SEQUENCE</scope>
    <source>
        <tissue evidence="1">Shoot tip</tissue>
    </source>
</reference>
<dbReference type="EMBL" id="JAPFFK010000007">
    <property type="protein sequence ID" value="KAJ6753462.1"/>
    <property type="molecule type" value="Genomic_DNA"/>
</dbReference>
<evidence type="ECO:0000313" key="2">
    <source>
        <dbReference type="Proteomes" id="UP001151532"/>
    </source>
</evidence>
<sequence>MMITRQFIKISTTTNSTTQCGNKDLMIPPAWTHSKFVLIKNKKFSEIYPFYVAVIILCEIKIYELCGGCFCSNLLLITTRY</sequence>
<proteinExistence type="predicted"/>
<organism evidence="1 2">
    <name type="scientific">Salix purpurea</name>
    <name type="common">Purple osier willow</name>
    <dbReference type="NCBI Taxonomy" id="77065"/>
    <lineage>
        <taxon>Eukaryota</taxon>
        <taxon>Viridiplantae</taxon>
        <taxon>Streptophyta</taxon>
        <taxon>Embryophyta</taxon>
        <taxon>Tracheophyta</taxon>
        <taxon>Spermatophyta</taxon>
        <taxon>Magnoliopsida</taxon>
        <taxon>eudicotyledons</taxon>
        <taxon>Gunneridae</taxon>
        <taxon>Pentapetalae</taxon>
        <taxon>rosids</taxon>
        <taxon>fabids</taxon>
        <taxon>Malpighiales</taxon>
        <taxon>Salicaceae</taxon>
        <taxon>Saliceae</taxon>
        <taxon>Salix</taxon>
    </lineage>
</organism>
<comment type="caution">
    <text evidence="1">The sequence shown here is derived from an EMBL/GenBank/DDBJ whole genome shotgun (WGS) entry which is preliminary data.</text>
</comment>
<keyword evidence="2" id="KW-1185">Reference proteome</keyword>
<dbReference type="Proteomes" id="UP001151532">
    <property type="component" value="Chromosome 16"/>
</dbReference>
<evidence type="ECO:0000313" key="1">
    <source>
        <dbReference type="EMBL" id="KAJ6753462.1"/>
    </source>
</evidence>
<gene>
    <name evidence="1" type="ORF">OIU79_026315</name>
</gene>
<reference evidence="1" key="1">
    <citation type="submission" date="2022-11" db="EMBL/GenBank/DDBJ databases">
        <authorList>
            <person name="Hyden B.L."/>
            <person name="Feng K."/>
            <person name="Yates T."/>
            <person name="Jawdy S."/>
            <person name="Smart L.B."/>
            <person name="Muchero W."/>
        </authorList>
    </citation>
    <scope>NUCLEOTIDE SEQUENCE</scope>
    <source>
        <tissue evidence="1">Shoot tip</tissue>
    </source>
</reference>
<protein>
    <submittedName>
        <fullName evidence="1">Uncharacterized protein</fullName>
    </submittedName>
</protein>